<protein>
    <recommendedName>
        <fullName evidence="1">C2 domain-containing protein</fullName>
    </recommendedName>
</protein>
<reference evidence="2 4" key="2">
    <citation type="journal article" date="2013" name="Nature">
        <title>Insights into bilaterian evolution from three spiralian genomes.</title>
        <authorList>
            <person name="Simakov O."/>
            <person name="Marletaz F."/>
            <person name="Cho S.J."/>
            <person name="Edsinger-Gonzales E."/>
            <person name="Havlak P."/>
            <person name="Hellsten U."/>
            <person name="Kuo D.H."/>
            <person name="Larsson T."/>
            <person name="Lv J."/>
            <person name="Arendt D."/>
            <person name="Savage R."/>
            <person name="Osoegawa K."/>
            <person name="de Jong P."/>
            <person name="Grimwood J."/>
            <person name="Chapman J.A."/>
            <person name="Shapiro H."/>
            <person name="Aerts A."/>
            <person name="Otillar R.P."/>
            <person name="Terry A.Y."/>
            <person name="Boore J.L."/>
            <person name="Grigoriev I.V."/>
            <person name="Lindberg D.R."/>
            <person name="Seaver E.C."/>
            <person name="Weisblat D.A."/>
            <person name="Putnam N.H."/>
            <person name="Rokhsar D.S."/>
        </authorList>
    </citation>
    <scope>NUCLEOTIDE SEQUENCE</scope>
</reference>
<dbReference type="eggNOG" id="KOG0045">
    <property type="taxonomic scope" value="Eukaryota"/>
</dbReference>
<feature type="domain" description="C2" evidence="1">
    <location>
        <begin position="1"/>
        <end position="96"/>
    </location>
</feature>
<keyword evidence="4" id="KW-1185">Reference proteome</keyword>
<dbReference type="OrthoDB" id="424753at2759"/>
<dbReference type="KEGG" id="hro:HELRODRAFT_174180"/>
<dbReference type="Gene3D" id="2.60.40.150">
    <property type="entry name" value="C2 domain"/>
    <property type="match status" value="1"/>
</dbReference>
<dbReference type="PROSITE" id="PS50004">
    <property type="entry name" value="C2"/>
    <property type="match status" value="1"/>
</dbReference>
<evidence type="ECO:0000313" key="2">
    <source>
        <dbReference type="EMBL" id="ESO02771.1"/>
    </source>
</evidence>
<dbReference type="Pfam" id="PF00168">
    <property type="entry name" value="C2"/>
    <property type="match status" value="1"/>
</dbReference>
<dbReference type="InterPro" id="IPR035892">
    <property type="entry name" value="C2_domain_sf"/>
</dbReference>
<gene>
    <name evidence="3" type="primary">20204859</name>
    <name evidence="2" type="ORF">HELRODRAFT_174180</name>
</gene>
<dbReference type="SUPFAM" id="SSF49562">
    <property type="entry name" value="C2 domain (Calcium/lipid-binding domain, CaLB)"/>
    <property type="match status" value="1"/>
</dbReference>
<accession>T1F7R0</accession>
<name>T1F7R0_HELRO</name>
<dbReference type="OMA" id="INIDVWH"/>
<dbReference type="EnsemblMetazoa" id="HelroT174180">
    <property type="protein sequence ID" value="HelroP174180"/>
    <property type="gene ID" value="HelroG174180"/>
</dbReference>
<proteinExistence type="predicted"/>
<dbReference type="STRING" id="6412.T1F7R0"/>
<reference evidence="4" key="1">
    <citation type="submission" date="2012-12" db="EMBL/GenBank/DDBJ databases">
        <authorList>
            <person name="Hellsten U."/>
            <person name="Grimwood J."/>
            <person name="Chapman J.A."/>
            <person name="Shapiro H."/>
            <person name="Aerts A."/>
            <person name="Otillar R.P."/>
            <person name="Terry A.Y."/>
            <person name="Boore J.L."/>
            <person name="Simakov O."/>
            <person name="Marletaz F."/>
            <person name="Cho S.-J."/>
            <person name="Edsinger-Gonzales E."/>
            <person name="Havlak P."/>
            <person name="Kuo D.-H."/>
            <person name="Larsson T."/>
            <person name="Lv J."/>
            <person name="Arendt D."/>
            <person name="Savage R."/>
            <person name="Osoegawa K."/>
            <person name="de Jong P."/>
            <person name="Lindberg D.R."/>
            <person name="Seaver E.C."/>
            <person name="Weisblat D.A."/>
            <person name="Putnam N.H."/>
            <person name="Grigoriev I.V."/>
            <person name="Rokhsar D.S."/>
        </authorList>
    </citation>
    <scope>NUCLEOTIDE SEQUENCE</scope>
</reference>
<dbReference type="CTD" id="20204859"/>
<organism evidence="3 4">
    <name type="scientific">Helobdella robusta</name>
    <name type="common">Californian leech</name>
    <dbReference type="NCBI Taxonomy" id="6412"/>
    <lineage>
        <taxon>Eukaryota</taxon>
        <taxon>Metazoa</taxon>
        <taxon>Spiralia</taxon>
        <taxon>Lophotrochozoa</taxon>
        <taxon>Annelida</taxon>
        <taxon>Clitellata</taxon>
        <taxon>Hirudinea</taxon>
        <taxon>Rhynchobdellida</taxon>
        <taxon>Glossiphoniidae</taxon>
        <taxon>Helobdella</taxon>
    </lineage>
</organism>
<dbReference type="InParanoid" id="T1F7R0"/>
<sequence>MVVYDTFSTNGIRAEDVNAYLIITCEGEKVSSAPIKQTSNPEMNFSVIFYRRSPESKPINIDVWHKSLVMDDFIGRVSLRHPQMIENQIQELALTSKKDKDTPINSGSLIISTSNNRNLMAY</sequence>
<evidence type="ECO:0000313" key="3">
    <source>
        <dbReference type="EnsemblMetazoa" id="HelroP174180"/>
    </source>
</evidence>
<evidence type="ECO:0000259" key="1">
    <source>
        <dbReference type="PROSITE" id="PS50004"/>
    </source>
</evidence>
<dbReference type="AlphaFoldDB" id="T1F7R0"/>
<dbReference type="InterPro" id="IPR000008">
    <property type="entry name" value="C2_dom"/>
</dbReference>
<dbReference type="EMBL" id="AMQM01004841">
    <property type="status" value="NOT_ANNOTATED_CDS"/>
    <property type="molecule type" value="Genomic_DNA"/>
</dbReference>
<dbReference type="EMBL" id="KB096716">
    <property type="protein sequence ID" value="ESO02771.1"/>
    <property type="molecule type" value="Genomic_DNA"/>
</dbReference>
<dbReference type="RefSeq" id="XP_009018985.1">
    <property type="nucleotide sequence ID" value="XM_009020737.1"/>
</dbReference>
<evidence type="ECO:0000313" key="4">
    <source>
        <dbReference type="Proteomes" id="UP000015101"/>
    </source>
</evidence>
<dbReference type="GeneID" id="20204859"/>
<dbReference type="HOGENOM" id="CLU_2029193_0_0_1"/>
<reference evidence="3" key="3">
    <citation type="submission" date="2015-06" db="UniProtKB">
        <authorList>
            <consortium name="EnsemblMetazoa"/>
        </authorList>
    </citation>
    <scope>IDENTIFICATION</scope>
</reference>
<dbReference type="Proteomes" id="UP000015101">
    <property type="component" value="Unassembled WGS sequence"/>
</dbReference>